<evidence type="ECO:0000313" key="1">
    <source>
        <dbReference type="EMBL" id="OBR03355.1"/>
    </source>
</evidence>
<comment type="caution">
    <text evidence="1">The sequence shown here is derived from an EMBL/GenBank/DDBJ whole genome shotgun (WGS) entry which is preliminary data.</text>
</comment>
<dbReference type="SUPFAM" id="SSF54506">
    <property type="entry name" value="Diaminopimelate epimerase-like"/>
    <property type="match status" value="1"/>
</dbReference>
<keyword evidence="2" id="KW-1185">Reference proteome</keyword>
<dbReference type="PANTHER" id="PTHR13774:SF32">
    <property type="entry name" value="ANTISENSE-ENHANCING SEQUENCE 1"/>
    <property type="match status" value="1"/>
</dbReference>
<dbReference type="GeneID" id="28871563"/>
<dbReference type="VEuPathDB" id="FungiDB:CH63R_12482"/>
<protein>
    <submittedName>
        <fullName evidence="1">Phenazine biosynthesis PhzC/PhzF protein</fullName>
    </submittedName>
</protein>
<dbReference type="RefSeq" id="XP_018151873.1">
    <property type="nucleotide sequence ID" value="XM_018307456.1"/>
</dbReference>
<gene>
    <name evidence="1" type="ORF">CH63R_12482</name>
</gene>
<dbReference type="KEGG" id="chig:CH63R_12482"/>
<accession>A0A1B7XUB5</accession>
<dbReference type="Proteomes" id="UP000092177">
    <property type="component" value="Chromosome 9"/>
</dbReference>
<dbReference type="EMBL" id="LTAN01000009">
    <property type="protein sequence ID" value="OBR03355.1"/>
    <property type="molecule type" value="Genomic_DNA"/>
</dbReference>
<dbReference type="InterPro" id="IPR003719">
    <property type="entry name" value="Phenazine_PhzF-like"/>
</dbReference>
<dbReference type="GO" id="GO:0005737">
    <property type="term" value="C:cytoplasm"/>
    <property type="evidence" value="ECO:0007669"/>
    <property type="project" value="TreeGrafter"/>
</dbReference>
<dbReference type="GO" id="GO:0016853">
    <property type="term" value="F:isomerase activity"/>
    <property type="evidence" value="ECO:0007669"/>
    <property type="project" value="TreeGrafter"/>
</dbReference>
<sequence>MTITQLDFVTLDVFTKTPYKGNPLAIVHLPPPTATSPALTQEQKQAIAQEFNLSETVFVHDVDPKDDPEPQTRPPH</sequence>
<dbReference type="PANTHER" id="PTHR13774">
    <property type="entry name" value="PHENAZINE BIOSYNTHESIS PROTEIN"/>
    <property type="match status" value="1"/>
</dbReference>
<dbReference type="Gene3D" id="3.10.310.10">
    <property type="entry name" value="Diaminopimelate Epimerase, Chain A, domain 1"/>
    <property type="match status" value="1"/>
</dbReference>
<organism evidence="1 2">
    <name type="scientific">Colletotrichum higginsianum (strain IMI 349063)</name>
    <name type="common">Crucifer anthracnose fungus</name>
    <dbReference type="NCBI Taxonomy" id="759273"/>
    <lineage>
        <taxon>Eukaryota</taxon>
        <taxon>Fungi</taxon>
        <taxon>Dikarya</taxon>
        <taxon>Ascomycota</taxon>
        <taxon>Pezizomycotina</taxon>
        <taxon>Sordariomycetes</taxon>
        <taxon>Hypocreomycetidae</taxon>
        <taxon>Glomerellales</taxon>
        <taxon>Glomerellaceae</taxon>
        <taxon>Colletotrichum</taxon>
        <taxon>Colletotrichum destructivum species complex</taxon>
    </lineage>
</organism>
<evidence type="ECO:0000313" key="2">
    <source>
        <dbReference type="Proteomes" id="UP000092177"/>
    </source>
</evidence>
<name>A0A1B7XUB5_COLHI</name>
<dbReference type="AlphaFoldDB" id="A0A1B7XUB5"/>
<proteinExistence type="predicted"/>
<reference evidence="2" key="1">
    <citation type="journal article" date="2017" name="BMC Genomics">
        <title>Gapless genome assembly of Colletotrichum higginsianum reveals chromosome structure and association of transposable elements with secondary metabolite gene clusters.</title>
        <authorList>
            <person name="Dallery J.-F."/>
            <person name="Lapalu N."/>
            <person name="Zampounis A."/>
            <person name="Pigne S."/>
            <person name="Luyten I."/>
            <person name="Amselem J."/>
            <person name="Wittenberg A.H.J."/>
            <person name="Zhou S."/>
            <person name="de Queiroz M.V."/>
            <person name="Robin G.P."/>
            <person name="Auger A."/>
            <person name="Hainaut M."/>
            <person name="Henrissat B."/>
            <person name="Kim K.-T."/>
            <person name="Lee Y.-H."/>
            <person name="Lespinet O."/>
            <person name="Schwartz D.C."/>
            <person name="Thon M.R."/>
            <person name="O'Connell R.J."/>
        </authorList>
    </citation>
    <scope>NUCLEOTIDE SEQUENCE [LARGE SCALE GENOMIC DNA]</scope>
    <source>
        <strain evidence="2">IMI 349063</strain>
    </source>
</reference>
<dbReference type="Pfam" id="PF02567">
    <property type="entry name" value="PhzC-PhzF"/>
    <property type="match status" value="1"/>
</dbReference>